<dbReference type="Pfam" id="PF01345">
    <property type="entry name" value="DUF11"/>
    <property type="match status" value="1"/>
</dbReference>
<keyword evidence="2" id="KW-0964">Secreted</keyword>
<dbReference type="SUPFAM" id="SSF117074">
    <property type="entry name" value="Hypothetical protein PA1324"/>
    <property type="match status" value="4"/>
</dbReference>
<dbReference type="PANTHER" id="PTHR23303">
    <property type="entry name" value="CARBOXYPEPTIDASE REGULATORY REGION-CONTAINING"/>
    <property type="match status" value="1"/>
</dbReference>
<dbReference type="Pfam" id="PF17210">
    <property type="entry name" value="SdrD_B"/>
    <property type="match status" value="4"/>
</dbReference>
<feature type="domain" description="SD-repeat containing protein B" evidence="5">
    <location>
        <begin position="446"/>
        <end position="555"/>
    </location>
</feature>
<feature type="domain" description="DUF11" evidence="4">
    <location>
        <begin position="3"/>
        <end position="111"/>
    </location>
</feature>
<dbReference type="RefSeq" id="WP_207331437.1">
    <property type="nucleotide sequence ID" value="NZ_JAFMYW010000008.1"/>
</dbReference>
<evidence type="ECO:0000256" key="1">
    <source>
        <dbReference type="ARBA" id="ARBA00004613"/>
    </source>
</evidence>
<evidence type="ECO:0000256" key="2">
    <source>
        <dbReference type="ARBA" id="ARBA00022525"/>
    </source>
</evidence>
<dbReference type="Proteomes" id="UP000664628">
    <property type="component" value="Unassembled WGS sequence"/>
</dbReference>
<dbReference type="InterPro" id="IPR013783">
    <property type="entry name" value="Ig-like_fold"/>
</dbReference>
<proteinExistence type="predicted"/>
<evidence type="ECO:0000313" key="7">
    <source>
        <dbReference type="Proteomes" id="UP000664628"/>
    </source>
</evidence>
<dbReference type="InterPro" id="IPR033764">
    <property type="entry name" value="Sdr_B"/>
</dbReference>
<dbReference type="Gene3D" id="2.60.40.10">
    <property type="entry name" value="Immunoglobulins"/>
    <property type="match status" value="4"/>
</dbReference>
<dbReference type="InterPro" id="IPR047589">
    <property type="entry name" value="DUF11_rpt"/>
</dbReference>
<dbReference type="PANTHER" id="PTHR23303:SF15">
    <property type="entry name" value="COLOSSIN-A"/>
    <property type="match status" value="1"/>
</dbReference>
<feature type="domain" description="SD-repeat containing protein B" evidence="5">
    <location>
        <begin position="559"/>
        <end position="601"/>
    </location>
</feature>
<evidence type="ECO:0000313" key="6">
    <source>
        <dbReference type="EMBL" id="MBO0951478.1"/>
    </source>
</evidence>
<name>A0ABS3JPR6_9BACT</name>
<comment type="caution">
    <text evidence="6">The sequence shown here is derived from an EMBL/GenBank/DDBJ whole genome shotgun (WGS) entry which is preliminary data.</text>
</comment>
<dbReference type="InterPro" id="IPR051417">
    <property type="entry name" value="SDr/BOS_complex"/>
</dbReference>
<gene>
    <name evidence="6" type="ORF">J2I46_23040</name>
</gene>
<keyword evidence="3" id="KW-0732">Signal</keyword>
<evidence type="ECO:0000259" key="4">
    <source>
        <dbReference type="Pfam" id="PF01345"/>
    </source>
</evidence>
<keyword evidence="7" id="KW-1185">Reference proteome</keyword>
<sequence length="601" mass="60956">MNLKLEKSISNASPALGDVITYTVAVTNTGSATATSVVVSESMTAGLSTFLSSTASVGSFTFNTTSYTGSWTIGSVNPGQTVTLLISAKVDGEGVSFNSAEVASMDGTDANSIPGNGSLAEDDYDNACFSVPLTWYAGDEYTVDKPAGFSAVTWLVNGNPISGTTTEASVDAAGNLTIKAPGIFSFTGKLNGCDVSNCCNILVNPGATASLGDFVFEDKNANGIQDTGDVPIPGVLVTLYDNGSAIATTTTDANGLYSFTGLTPGTSISYSVGFTAPAGYTTTTPLSGTDKAKDSDANADPLTGRSLSVTLAPGENNPTLDAGYYKPASLGDYVFNDKNRDGIQDAGDVPIPGVLVTLYQNGSAVGTTLTDANGLYSFTGLTPGTSNTYSVGFGKPSGFESTSANIGSDVLDSDADPITGLTAGLTLTSGENNTSVDAGFYQPTAGLGDYVFEDKNANGIQDAGDVPIPGVLVTLYTSGSAIGTTTTDANGLYSFTGLTPSTPYVVGFGQPAGFQPTAANVGTNDAIDSDAGIGGLTGVYSLTANEFNPTVDAGFYKPASLGDYVFNDKNRDGVQDAGDTPIPGVVVTLYLNGTTVQTTTT</sequence>
<evidence type="ECO:0000256" key="3">
    <source>
        <dbReference type="ARBA" id="ARBA00022729"/>
    </source>
</evidence>
<feature type="domain" description="SD-repeat containing protein B" evidence="5">
    <location>
        <begin position="328"/>
        <end position="440"/>
    </location>
</feature>
<organism evidence="6 7">
    <name type="scientific">Fibrella forsythiae</name>
    <dbReference type="NCBI Taxonomy" id="2817061"/>
    <lineage>
        <taxon>Bacteria</taxon>
        <taxon>Pseudomonadati</taxon>
        <taxon>Bacteroidota</taxon>
        <taxon>Cytophagia</taxon>
        <taxon>Cytophagales</taxon>
        <taxon>Spirosomataceae</taxon>
        <taxon>Fibrella</taxon>
    </lineage>
</organism>
<dbReference type="InterPro" id="IPR001434">
    <property type="entry name" value="OmcB-like_DUF11"/>
</dbReference>
<feature type="domain" description="SD-repeat containing protein B" evidence="5">
    <location>
        <begin position="209"/>
        <end position="324"/>
    </location>
</feature>
<dbReference type="EMBL" id="JAFMYW010000008">
    <property type="protein sequence ID" value="MBO0951478.1"/>
    <property type="molecule type" value="Genomic_DNA"/>
</dbReference>
<evidence type="ECO:0000259" key="5">
    <source>
        <dbReference type="Pfam" id="PF17210"/>
    </source>
</evidence>
<feature type="non-terminal residue" evidence="6">
    <location>
        <position position="601"/>
    </location>
</feature>
<dbReference type="Gene3D" id="2.60.40.1170">
    <property type="entry name" value="Mu homology domain, subdomain B"/>
    <property type="match status" value="1"/>
</dbReference>
<protein>
    <submittedName>
        <fullName evidence="6">Carboxypeptidase regulatory-like domain-containing protein</fullName>
    </submittedName>
</protein>
<reference evidence="6 7" key="1">
    <citation type="submission" date="2021-03" db="EMBL/GenBank/DDBJ databases">
        <title>Fibrella sp. HMF5405 genome sequencing and assembly.</title>
        <authorList>
            <person name="Kang H."/>
            <person name="Kim H."/>
            <person name="Bae S."/>
            <person name="Joh K."/>
        </authorList>
    </citation>
    <scope>NUCLEOTIDE SEQUENCE [LARGE SCALE GENOMIC DNA]</scope>
    <source>
        <strain evidence="6 7">HMF5405</strain>
    </source>
</reference>
<dbReference type="NCBIfam" id="TIGR01451">
    <property type="entry name" value="B_ant_repeat"/>
    <property type="match status" value="1"/>
</dbReference>
<accession>A0ABS3JPR6</accession>
<comment type="subcellular location">
    <subcellularLocation>
        <location evidence="1">Secreted</location>
    </subcellularLocation>
</comment>